<evidence type="ECO:0000313" key="4">
    <source>
        <dbReference type="EMBL" id="MBU4692435.1"/>
    </source>
</evidence>
<reference evidence="4" key="1">
    <citation type="submission" date="2021-06" db="EMBL/GenBank/DDBJ databases">
        <title>Novel Mycoplasma species detected in California sea lions (Zalophus californianus) from the USA.</title>
        <authorList>
            <person name="Volokhov D.V."/>
            <person name="Furtak V.A."/>
            <person name="Zagorodnyaya T.A."/>
        </authorList>
    </citation>
    <scope>NUCLEOTIDE SEQUENCE [LARGE SCALE GENOMIC DNA]</scope>
    <source>
        <strain evidence="4">CSL 5346</strain>
    </source>
</reference>
<accession>A0ABS6DQ37</accession>
<keyword evidence="3" id="KW-0963">Cytoplasm</keyword>
<name>A0ABS6DQ37_9MOLU</name>
<evidence type="ECO:0000256" key="2">
    <source>
        <dbReference type="ARBA" id="ARBA00044777"/>
    </source>
</evidence>
<protein>
    <recommendedName>
        <fullName evidence="2 3">Segregation and condensation protein A</fullName>
    </recommendedName>
</protein>
<proteinExistence type="inferred from homology"/>
<keyword evidence="5" id="KW-1185">Reference proteome</keyword>
<dbReference type="NCBIfam" id="NF000994">
    <property type="entry name" value="PRK00104.1-3"/>
    <property type="match status" value="1"/>
</dbReference>
<dbReference type="Pfam" id="PF02616">
    <property type="entry name" value="SMC_ScpA"/>
    <property type="match status" value="1"/>
</dbReference>
<dbReference type="RefSeq" id="WP_216489017.1">
    <property type="nucleotide sequence ID" value="NZ_JAHMHH010000002.1"/>
</dbReference>
<sequence>MQELPNQNSEITFNLKNFNGPLDLLITLIKEKNVDIFDIDLSELASQYLKIIENLNKIDFDLASEYLVMAANLIHLKARIILQNPQEEEEIKKEKVRLLSQIAEYQKFKEISATLREQEQQRKQLFQKAPSDLTSFVKKIDESVLDGHSSSTRLTIILRKMFERTYAEALKNISLQTKNISPEEMKKVILDLFKDKNILSFEEVFSVPSMGHFVISLLALLDLSRQQKVVIEANNESEIITISKGIKYE</sequence>
<comment type="similarity">
    <text evidence="3">Belongs to the ScpA family.</text>
</comment>
<dbReference type="Proteomes" id="UP000718793">
    <property type="component" value="Unassembled WGS sequence"/>
</dbReference>
<keyword evidence="1 3" id="KW-0159">Chromosome partition</keyword>
<dbReference type="InterPro" id="IPR003768">
    <property type="entry name" value="ScpA"/>
</dbReference>
<organism evidence="4 5">
    <name type="scientific">Mycoplasma zalophi</name>
    <dbReference type="NCBI Taxonomy" id="191287"/>
    <lineage>
        <taxon>Bacteria</taxon>
        <taxon>Bacillati</taxon>
        <taxon>Mycoplasmatota</taxon>
        <taxon>Mollicutes</taxon>
        <taxon>Mycoplasmataceae</taxon>
        <taxon>Mycoplasma</taxon>
    </lineage>
</organism>
<keyword evidence="3" id="KW-0131">Cell cycle</keyword>
<dbReference type="PANTHER" id="PTHR33969">
    <property type="entry name" value="SEGREGATION AND CONDENSATION PROTEIN A"/>
    <property type="match status" value="1"/>
</dbReference>
<dbReference type="EMBL" id="JAHMHH010000002">
    <property type="protein sequence ID" value="MBU4692435.1"/>
    <property type="molecule type" value="Genomic_DNA"/>
</dbReference>
<comment type="function">
    <text evidence="3">Participates in chromosomal partition during cell division. May act via the formation of a condensin-like complex containing Smc and ScpB that pull DNA away from mid-cell into both cell halves.</text>
</comment>
<comment type="caution">
    <text evidence="4">The sequence shown here is derived from an EMBL/GenBank/DDBJ whole genome shotgun (WGS) entry which is preliminary data.</text>
</comment>
<evidence type="ECO:0000313" key="5">
    <source>
        <dbReference type="Proteomes" id="UP000718793"/>
    </source>
</evidence>
<dbReference type="HAMAP" id="MF_01805">
    <property type="entry name" value="ScpA"/>
    <property type="match status" value="1"/>
</dbReference>
<dbReference type="PANTHER" id="PTHR33969:SF2">
    <property type="entry name" value="SEGREGATION AND CONDENSATION PROTEIN A"/>
    <property type="match status" value="1"/>
</dbReference>
<gene>
    <name evidence="3" type="primary">scpA</name>
    <name evidence="4" type="ORF">KQ875_02360</name>
</gene>
<evidence type="ECO:0000256" key="3">
    <source>
        <dbReference type="HAMAP-Rule" id="MF_01805"/>
    </source>
</evidence>
<comment type="subunit">
    <text evidence="3">Component of a cohesin-like complex composed of ScpA, ScpB and the Smc homodimer, in which ScpA and ScpB bind to the head domain of Smc. The presence of the three proteins is required for the association of the complex with DNA.</text>
</comment>
<comment type="subcellular location">
    <subcellularLocation>
        <location evidence="3">Cytoplasm</location>
    </subcellularLocation>
    <text evidence="3">Associated with two foci at the outer edges of the nucleoid region in young cells, and at four foci within both cell halves in older cells.</text>
</comment>
<evidence type="ECO:0000256" key="1">
    <source>
        <dbReference type="ARBA" id="ARBA00022829"/>
    </source>
</evidence>
<keyword evidence="3" id="KW-0132">Cell division</keyword>